<proteinExistence type="predicted"/>
<feature type="signal peptide" evidence="1">
    <location>
        <begin position="1"/>
        <end position="24"/>
    </location>
</feature>
<reference evidence="2 3" key="1">
    <citation type="submission" date="2019-02" db="EMBL/GenBank/DDBJ databases">
        <title>Deep-cultivation of Planctomycetes and their phenomic and genomic characterization uncovers novel biology.</title>
        <authorList>
            <person name="Wiegand S."/>
            <person name="Jogler M."/>
            <person name="Boedeker C."/>
            <person name="Pinto D."/>
            <person name="Vollmers J."/>
            <person name="Rivas-Marin E."/>
            <person name="Kohn T."/>
            <person name="Peeters S.H."/>
            <person name="Heuer A."/>
            <person name="Rast P."/>
            <person name="Oberbeckmann S."/>
            <person name="Bunk B."/>
            <person name="Jeske O."/>
            <person name="Meyerdierks A."/>
            <person name="Storesund J.E."/>
            <person name="Kallscheuer N."/>
            <person name="Luecker S."/>
            <person name="Lage O.M."/>
            <person name="Pohl T."/>
            <person name="Merkel B.J."/>
            <person name="Hornburger P."/>
            <person name="Mueller R.-W."/>
            <person name="Bruemmer F."/>
            <person name="Labrenz M."/>
            <person name="Spormann A.M."/>
            <person name="Op den Camp H."/>
            <person name="Overmann J."/>
            <person name="Amann R."/>
            <person name="Jetten M.S.M."/>
            <person name="Mascher T."/>
            <person name="Medema M.H."/>
            <person name="Devos D.P."/>
            <person name="Kaster A.-K."/>
            <person name="Ovreas L."/>
            <person name="Rohde M."/>
            <person name="Galperin M.Y."/>
            <person name="Jogler C."/>
        </authorList>
    </citation>
    <scope>NUCLEOTIDE SEQUENCE [LARGE SCALE GENOMIC DNA]</scope>
    <source>
        <strain evidence="2 3">HG15A2</strain>
    </source>
</reference>
<keyword evidence="1" id="KW-0732">Signal</keyword>
<dbReference type="OrthoDB" id="8660908at2"/>
<feature type="chain" id="PRO_5022052734" evidence="1">
    <location>
        <begin position="25"/>
        <end position="752"/>
    </location>
</feature>
<evidence type="ECO:0000256" key="1">
    <source>
        <dbReference type="SAM" id="SignalP"/>
    </source>
</evidence>
<dbReference type="Proteomes" id="UP000319852">
    <property type="component" value="Chromosome"/>
</dbReference>
<sequence precursor="true">MRANYLAIWLASWMIAALASPAPATIAMFRQGENGYSRGLDTFVRRDYSRQEYNYGGGVDLSIQSSGGPVPVRQALVNFQDVFGIGPGQVAAGKKLTGATLRMKLRTDLIPGSAAKTLFVSPTLIEIPNYGSSYRLASHGEVTWKQREHLRAGWGIAGTELVNGPVIEEDYDSNRTVSQSYYNSDLGTFIDIDVTDIVMECYNGTLSNLGFTIRPDSGGYAAGSFHSNEFETVADRPQLEVSYLDPVASVARPGFGKQWVRRNPFTLGALTQTPTLVDGPTYRGAGLNTFLAWKRPDELLPIAVGEGLPWQFHVSEASLTADVINEISESITNFAGNNGWLVNDEPSFLQMAGTADIVNYLKHNSPKALVYTNAFPIGGDSATYYGNNSNPGYKYSDYLNDIMTRVQPDVLMFDLYPFNAAKVHADLYYNNLLTICHVAQTYDVPYWAFIQAYEKIDAPNLRRLSSESDLRFQMFTMLTAGFKGFHYFGYDLGGWRALIDSSDGSTTSLYDAAAPANAEVQMLGAALRFLESTDVRYIPNSGQTPQGGMPSWSFGAGDDLLITDVDIDGAPVEKWKDGVIGFFTDDDGEKYFMITNAFHGADMSAADALLDFRIEFDPGVTEVLSLNRITGEQEVLPLGADNILRLALPGGTGMLFKYNTGKGFQLNVADFTSDGVVDGADLVDWQRGYGFNGDSDANGDGISGGADFLIWQRNLTDVSPLSQHATVPEPSLLLFVGWLGLAISDNRRKLTI</sequence>
<evidence type="ECO:0000313" key="3">
    <source>
        <dbReference type="Proteomes" id="UP000319852"/>
    </source>
</evidence>
<dbReference type="AlphaFoldDB" id="A0A517MW72"/>
<evidence type="ECO:0000313" key="2">
    <source>
        <dbReference type="EMBL" id="QDS99135.1"/>
    </source>
</evidence>
<dbReference type="KEGG" id="amob:HG15A2_24270"/>
<dbReference type="NCBIfam" id="NF033679">
    <property type="entry name" value="DNRLRE_dom"/>
    <property type="match status" value="1"/>
</dbReference>
<protein>
    <submittedName>
        <fullName evidence="2">Uncharacterized protein</fullName>
    </submittedName>
</protein>
<gene>
    <name evidence="2" type="ORF">HG15A2_24270</name>
</gene>
<dbReference type="EMBL" id="CP036263">
    <property type="protein sequence ID" value="QDS99135.1"/>
    <property type="molecule type" value="Genomic_DNA"/>
</dbReference>
<accession>A0A517MW72</accession>
<organism evidence="2 3">
    <name type="scientific">Adhaeretor mobilis</name>
    <dbReference type="NCBI Taxonomy" id="1930276"/>
    <lineage>
        <taxon>Bacteria</taxon>
        <taxon>Pseudomonadati</taxon>
        <taxon>Planctomycetota</taxon>
        <taxon>Planctomycetia</taxon>
        <taxon>Pirellulales</taxon>
        <taxon>Lacipirellulaceae</taxon>
        <taxon>Adhaeretor</taxon>
    </lineage>
</organism>
<keyword evidence="3" id="KW-1185">Reference proteome</keyword>
<dbReference type="Gene3D" id="3.20.20.80">
    <property type="entry name" value="Glycosidases"/>
    <property type="match status" value="1"/>
</dbReference>
<name>A0A517MW72_9BACT</name>